<protein>
    <submittedName>
        <fullName evidence="1">Uncharacterized protein</fullName>
    </submittedName>
</protein>
<dbReference type="AlphaFoldDB" id="A0A8H7LBG5"/>
<organism evidence="1 2">
    <name type="scientific">Metschnikowia pulcherrima</name>
    <dbReference type="NCBI Taxonomy" id="27326"/>
    <lineage>
        <taxon>Eukaryota</taxon>
        <taxon>Fungi</taxon>
        <taxon>Dikarya</taxon>
        <taxon>Ascomycota</taxon>
        <taxon>Saccharomycotina</taxon>
        <taxon>Pichiomycetes</taxon>
        <taxon>Metschnikowiaceae</taxon>
        <taxon>Metschnikowia</taxon>
    </lineage>
</organism>
<dbReference type="EMBL" id="JACBPP010000002">
    <property type="protein sequence ID" value="KAF8003881.1"/>
    <property type="molecule type" value="Genomic_DNA"/>
</dbReference>
<reference evidence="1" key="1">
    <citation type="submission" date="2020-10" db="EMBL/GenBank/DDBJ databases">
        <title>The Whole-Genome Sequence of Metschnikowia persimmonesis, a Novel Endophytic Yeast Species Isolated from Medicinal Plant Diospyros kaki Thumb.</title>
        <authorList>
            <person name="Rahmat E."/>
            <person name="Kang Y."/>
        </authorList>
    </citation>
    <scope>NUCLEOTIDE SEQUENCE</scope>
    <source>
        <strain evidence="1">KIOM G15050</strain>
    </source>
</reference>
<comment type="caution">
    <text evidence="1">The sequence shown here is derived from an EMBL/GenBank/DDBJ whole genome shotgun (WGS) entry which is preliminary data.</text>
</comment>
<sequence>MAKSIKDGRLAEPSDIKNVHYIVEDGGLVDMPRVTDMQQSPEMAISMVSIVPSFYMQLSRRTDDTIDW</sequence>
<gene>
    <name evidence="1" type="ORF">HF325_001329</name>
</gene>
<evidence type="ECO:0000313" key="2">
    <source>
        <dbReference type="Proteomes" id="UP000649328"/>
    </source>
</evidence>
<dbReference type="Proteomes" id="UP000649328">
    <property type="component" value="Unassembled WGS sequence"/>
</dbReference>
<proteinExistence type="predicted"/>
<accession>A0A8H7LBG5</accession>
<name>A0A8H7LBG5_9ASCO</name>
<evidence type="ECO:0000313" key="1">
    <source>
        <dbReference type="EMBL" id="KAF8003881.1"/>
    </source>
</evidence>
<keyword evidence="2" id="KW-1185">Reference proteome</keyword>
<dbReference type="OrthoDB" id="5963188at2759"/>